<organism evidence="6 7">
    <name type="scientific">Sphingobacterium spiritivorum</name>
    <name type="common">Flavobacterium spiritivorum</name>
    <dbReference type="NCBI Taxonomy" id="258"/>
    <lineage>
        <taxon>Bacteria</taxon>
        <taxon>Pseudomonadati</taxon>
        <taxon>Bacteroidota</taxon>
        <taxon>Sphingobacteriia</taxon>
        <taxon>Sphingobacteriales</taxon>
        <taxon>Sphingobacteriaceae</taxon>
        <taxon>Sphingobacterium</taxon>
    </lineage>
</organism>
<accession>A0A380BMZ9</accession>
<dbReference type="InterPro" id="IPR000917">
    <property type="entry name" value="Sulfatase_N"/>
</dbReference>
<evidence type="ECO:0000313" key="6">
    <source>
        <dbReference type="EMBL" id="SUJ03583.1"/>
    </source>
</evidence>
<gene>
    <name evidence="6" type="primary">atsA_2</name>
    <name evidence="6" type="ORF">NCTC11388_01283</name>
</gene>
<dbReference type="Gene3D" id="3.30.1120.10">
    <property type="match status" value="1"/>
</dbReference>
<dbReference type="PANTHER" id="PTHR42693:SF53">
    <property type="entry name" value="ENDO-4-O-SULFATASE"/>
    <property type="match status" value="1"/>
</dbReference>
<dbReference type="GO" id="GO:0004065">
    <property type="term" value="F:arylsulfatase activity"/>
    <property type="evidence" value="ECO:0007669"/>
    <property type="project" value="UniProtKB-EC"/>
</dbReference>
<name>A0A380BMZ9_SPHSI</name>
<dbReference type="PROSITE" id="PS00149">
    <property type="entry name" value="SULFATASE_2"/>
    <property type="match status" value="1"/>
</dbReference>
<dbReference type="InterPro" id="IPR017850">
    <property type="entry name" value="Alkaline_phosphatase_core_sf"/>
</dbReference>
<proteinExistence type="inferred from homology"/>
<dbReference type="Proteomes" id="UP000254893">
    <property type="component" value="Unassembled WGS sequence"/>
</dbReference>
<dbReference type="Pfam" id="PF00884">
    <property type="entry name" value="Sulfatase"/>
    <property type="match status" value="1"/>
</dbReference>
<keyword evidence="2" id="KW-0479">Metal-binding</keyword>
<dbReference type="AlphaFoldDB" id="A0A380BMZ9"/>
<dbReference type="EMBL" id="UGYW01000002">
    <property type="protein sequence ID" value="SUJ03583.1"/>
    <property type="molecule type" value="Genomic_DNA"/>
</dbReference>
<dbReference type="InterPro" id="IPR050738">
    <property type="entry name" value="Sulfatase"/>
</dbReference>
<keyword evidence="3 6" id="KW-0378">Hydrolase</keyword>
<evidence type="ECO:0000256" key="4">
    <source>
        <dbReference type="ARBA" id="ARBA00022837"/>
    </source>
</evidence>
<dbReference type="PANTHER" id="PTHR42693">
    <property type="entry name" value="ARYLSULFATASE FAMILY MEMBER"/>
    <property type="match status" value="1"/>
</dbReference>
<dbReference type="InterPro" id="IPR024607">
    <property type="entry name" value="Sulfatase_CS"/>
</dbReference>
<keyword evidence="4" id="KW-0106">Calcium</keyword>
<evidence type="ECO:0000256" key="2">
    <source>
        <dbReference type="ARBA" id="ARBA00022723"/>
    </source>
</evidence>
<dbReference type="Gene3D" id="3.40.720.10">
    <property type="entry name" value="Alkaline Phosphatase, subunit A"/>
    <property type="match status" value="1"/>
</dbReference>
<sequence length="466" mass="52465">MGTLNQIVFLFTLFMLTTGSVSAQQRPNIILILSDDGGYEDFGCYGSQDIPTPHIDALAKGGIRFTNSYVTASVCAPSRAGLLMGQYQQRSGFEHNVSDLPADGYQIQDIGLSDTVRTIADQMQSNGYETMAIGKWHQGNETKHHPLHKGFNHFFGFIGGHRSFFPIQTATKQEEKILNDYTEVDEKDVYYLTDMFTDKAISYMRQKRDKPYFIYLSYNAVHTPVEATPQKLAQFAHLKDAQRRSYAGLMSAMDDGIGRIVEELKKTGQLENTLLIFLNDNGAATNNGADNGPLRGLKGSKWEGGIRVPMIMHWPQQLPAGKDYKGLVSSLDLVPTCVAAAQGTVRSDMQLDGVNILPFLTGKNKQEPHDFLCWRRGVAAAIRKKQWKLIQVRGESPLLFDLNRDIGETRNLAETHPQKVKELTALLQHWEQGLDNPHWTSSYGDYNQIMKHKMDVIGRKMERQYP</sequence>
<evidence type="ECO:0000313" key="7">
    <source>
        <dbReference type="Proteomes" id="UP000254893"/>
    </source>
</evidence>
<feature type="domain" description="Sulfatase N-terminal" evidence="5">
    <location>
        <begin position="27"/>
        <end position="341"/>
    </location>
</feature>
<dbReference type="SUPFAM" id="SSF53649">
    <property type="entry name" value="Alkaline phosphatase-like"/>
    <property type="match status" value="1"/>
</dbReference>
<evidence type="ECO:0000256" key="3">
    <source>
        <dbReference type="ARBA" id="ARBA00022801"/>
    </source>
</evidence>
<dbReference type="EC" id="3.1.6.1" evidence="6"/>
<dbReference type="GO" id="GO:0046872">
    <property type="term" value="F:metal ion binding"/>
    <property type="evidence" value="ECO:0007669"/>
    <property type="project" value="UniProtKB-KW"/>
</dbReference>
<comment type="similarity">
    <text evidence="1">Belongs to the sulfatase family.</text>
</comment>
<reference evidence="6 7" key="1">
    <citation type="submission" date="2018-06" db="EMBL/GenBank/DDBJ databases">
        <authorList>
            <consortium name="Pathogen Informatics"/>
            <person name="Doyle S."/>
        </authorList>
    </citation>
    <scope>NUCLEOTIDE SEQUENCE [LARGE SCALE GENOMIC DNA]</scope>
    <source>
        <strain evidence="6 7">NCTC11388</strain>
    </source>
</reference>
<evidence type="ECO:0000259" key="5">
    <source>
        <dbReference type="Pfam" id="PF00884"/>
    </source>
</evidence>
<protein>
    <submittedName>
        <fullName evidence="6">Arylsulfatase</fullName>
        <ecNumber evidence="6">3.1.6.1</ecNumber>
    </submittedName>
</protein>
<evidence type="ECO:0000256" key="1">
    <source>
        <dbReference type="ARBA" id="ARBA00008779"/>
    </source>
</evidence>
<dbReference type="RefSeq" id="WP_115169509.1">
    <property type="nucleotide sequence ID" value="NZ_UGYW01000002.1"/>
</dbReference>